<keyword evidence="3" id="KW-1185">Reference proteome</keyword>
<feature type="region of interest" description="Disordered" evidence="1">
    <location>
        <begin position="65"/>
        <end position="84"/>
    </location>
</feature>
<organism evidence="3 4">
    <name type="scientific">Steinernema glaseri</name>
    <dbReference type="NCBI Taxonomy" id="37863"/>
    <lineage>
        <taxon>Eukaryota</taxon>
        <taxon>Metazoa</taxon>
        <taxon>Ecdysozoa</taxon>
        <taxon>Nematoda</taxon>
        <taxon>Chromadorea</taxon>
        <taxon>Rhabditida</taxon>
        <taxon>Tylenchina</taxon>
        <taxon>Panagrolaimomorpha</taxon>
        <taxon>Strongyloidoidea</taxon>
        <taxon>Steinernematidae</taxon>
        <taxon>Steinernema</taxon>
    </lineage>
</organism>
<protein>
    <submittedName>
        <fullName evidence="4">Secreted protein</fullName>
    </submittedName>
</protein>
<reference evidence="4" key="1">
    <citation type="submission" date="2016-11" db="UniProtKB">
        <authorList>
            <consortium name="WormBaseParasite"/>
        </authorList>
    </citation>
    <scope>IDENTIFICATION</scope>
</reference>
<name>A0A1I7YGN6_9BILA</name>
<keyword evidence="2" id="KW-0732">Signal</keyword>
<feature type="region of interest" description="Disordered" evidence="1">
    <location>
        <begin position="136"/>
        <end position="157"/>
    </location>
</feature>
<evidence type="ECO:0000313" key="3">
    <source>
        <dbReference type="Proteomes" id="UP000095287"/>
    </source>
</evidence>
<feature type="signal peptide" evidence="2">
    <location>
        <begin position="1"/>
        <end position="16"/>
    </location>
</feature>
<dbReference type="AlphaFoldDB" id="A0A1I7YGN6"/>
<evidence type="ECO:0000256" key="2">
    <source>
        <dbReference type="SAM" id="SignalP"/>
    </source>
</evidence>
<feature type="chain" id="PRO_5009312150" evidence="2">
    <location>
        <begin position="17"/>
        <end position="157"/>
    </location>
</feature>
<accession>A0A1I7YGN6</accession>
<evidence type="ECO:0000256" key="1">
    <source>
        <dbReference type="SAM" id="MobiDB-lite"/>
    </source>
</evidence>
<dbReference type="WBParaSite" id="L893_g16226.t1">
    <property type="protein sequence ID" value="L893_g16226.t1"/>
    <property type="gene ID" value="L893_g16226"/>
</dbReference>
<evidence type="ECO:0000313" key="4">
    <source>
        <dbReference type="WBParaSite" id="L893_g16226.t1"/>
    </source>
</evidence>
<proteinExistence type="predicted"/>
<sequence>MTLLIRPLLFISSVNGGDVGGGGGNVRPARDYGIQVTVFHWETVGCGIPKIYSGETRSLAKWQQPRRPPQRTICPKPGRRARRREAAPCARTLRGEPIKQRRHCECIALGRLSLGRFGCVRVCVAALGLFENSARRRERRQQLSGRQGTAYTQEKGM</sequence>
<dbReference type="Proteomes" id="UP000095287">
    <property type="component" value="Unplaced"/>
</dbReference>